<feature type="region of interest" description="Disordered" evidence="1">
    <location>
        <begin position="15"/>
        <end position="38"/>
    </location>
</feature>
<protein>
    <submittedName>
        <fullName evidence="2">Uncharacterized protein</fullName>
    </submittedName>
</protein>
<name>A0AAD5S225_9FUNG</name>
<keyword evidence="3" id="KW-1185">Reference proteome</keyword>
<dbReference type="Proteomes" id="UP001212841">
    <property type="component" value="Unassembled WGS sequence"/>
</dbReference>
<reference evidence="2" key="1">
    <citation type="submission" date="2020-05" db="EMBL/GenBank/DDBJ databases">
        <title>Phylogenomic resolution of chytrid fungi.</title>
        <authorList>
            <person name="Stajich J.E."/>
            <person name="Amses K."/>
            <person name="Simmons R."/>
            <person name="Seto K."/>
            <person name="Myers J."/>
            <person name="Bonds A."/>
            <person name="Quandt C.A."/>
            <person name="Barry K."/>
            <person name="Liu P."/>
            <person name="Grigoriev I."/>
            <person name="Longcore J.E."/>
            <person name="James T.Y."/>
        </authorList>
    </citation>
    <scope>NUCLEOTIDE SEQUENCE</scope>
    <source>
        <strain evidence="2">JEL0318</strain>
    </source>
</reference>
<feature type="compositionally biased region" description="Basic and acidic residues" evidence="1">
    <location>
        <begin position="55"/>
        <end position="92"/>
    </location>
</feature>
<feature type="region of interest" description="Disordered" evidence="1">
    <location>
        <begin position="55"/>
        <end position="220"/>
    </location>
</feature>
<proteinExistence type="predicted"/>
<organism evidence="2 3">
    <name type="scientific">Rhizophlyctis rosea</name>
    <dbReference type="NCBI Taxonomy" id="64517"/>
    <lineage>
        <taxon>Eukaryota</taxon>
        <taxon>Fungi</taxon>
        <taxon>Fungi incertae sedis</taxon>
        <taxon>Chytridiomycota</taxon>
        <taxon>Chytridiomycota incertae sedis</taxon>
        <taxon>Chytridiomycetes</taxon>
        <taxon>Rhizophlyctidales</taxon>
        <taxon>Rhizophlyctidaceae</taxon>
        <taxon>Rhizophlyctis</taxon>
    </lineage>
</organism>
<gene>
    <name evidence="2" type="ORF">HK097_005504</name>
</gene>
<feature type="compositionally biased region" description="Pro residues" evidence="1">
    <location>
        <begin position="174"/>
        <end position="191"/>
    </location>
</feature>
<feature type="compositionally biased region" description="Low complexity" evidence="1">
    <location>
        <begin position="192"/>
        <end position="210"/>
    </location>
</feature>
<dbReference type="EMBL" id="JADGJD010002582">
    <property type="protein sequence ID" value="KAJ3031122.1"/>
    <property type="molecule type" value="Genomic_DNA"/>
</dbReference>
<accession>A0AAD5S225</accession>
<evidence type="ECO:0000313" key="3">
    <source>
        <dbReference type="Proteomes" id="UP001212841"/>
    </source>
</evidence>
<feature type="compositionally biased region" description="Basic and acidic residues" evidence="1">
    <location>
        <begin position="131"/>
        <end position="140"/>
    </location>
</feature>
<feature type="region of interest" description="Disordered" evidence="1">
    <location>
        <begin position="448"/>
        <end position="505"/>
    </location>
</feature>
<sequence>MDVLDSMIYDIKEQINDSDGDGFEATRGGVEGPLETMGRDEVLEFTVRNWEGGDLKEGAVGVDSKEGGEGVDSKEGGEEGDGRSSFLRRESVRAQLGLESESVDDLTWRARSSVRSRDVGGVKVDGGGDDIAVKQPERSSAEVQASEQNLGGVEIVEPVNPPSKTETLPHSSSPQPPPPIPPPPQNPPTPTEPYTTIREVTPSTTTNTTTQPRPDASMETRVKRYLATFEKDYDTEVKSHNTSPVIENQSTLEDSEKSTDTQFHKAEIDVPYPEMRSTVTGSRIVEVVDEVEGDVVLEDSREAPTGTGTQFGGQFLSESGFVVTVVGSDDSFGVALPLVAEQTSRIVEIVEDDEGGMGGGEPSAAGSSSVVEVVNAQSPLGSFVVGNSRIVEIVDDDEGRAGFGRTWVVENSGIVESVEDDDGGEGAGGSAAVGNANEGLGCVVGEEVFGPTKETAGRQDSEMESENARGSEDVDSVRKEEEVQFGRNAGAEVEGGDLICGEPSGGLDGEGINRLFA</sequence>
<evidence type="ECO:0000313" key="2">
    <source>
        <dbReference type="EMBL" id="KAJ3031122.1"/>
    </source>
</evidence>
<dbReference type="AlphaFoldDB" id="A0AAD5S225"/>
<evidence type="ECO:0000256" key="1">
    <source>
        <dbReference type="SAM" id="MobiDB-lite"/>
    </source>
</evidence>
<comment type="caution">
    <text evidence="2">The sequence shown here is derived from an EMBL/GenBank/DDBJ whole genome shotgun (WGS) entry which is preliminary data.</text>
</comment>
<feature type="compositionally biased region" description="Basic and acidic residues" evidence="1">
    <location>
        <begin position="455"/>
        <end position="484"/>
    </location>
</feature>
<feature type="compositionally biased region" description="Polar residues" evidence="1">
    <location>
        <begin position="162"/>
        <end position="173"/>
    </location>
</feature>